<dbReference type="Proteomes" id="UP000005237">
    <property type="component" value="Unassembled WGS sequence"/>
</dbReference>
<name>A0A8R1EKP5_CAEJA</name>
<dbReference type="AlphaFoldDB" id="A0A8R1EKP5"/>
<keyword evidence="2" id="KW-1185">Reference proteome</keyword>
<dbReference type="EnsemblMetazoa" id="CJA35653.1">
    <property type="protein sequence ID" value="CJA35653.1"/>
    <property type="gene ID" value="WBGene00211500"/>
</dbReference>
<proteinExistence type="predicted"/>
<evidence type="ECO:0000313" key="2">
    <source>
        <dbReference type="Proteomes" id="UP000005237"/>
    </source>
</evidence>
<reference evidence="2" key="1">
    <citation type="submission" date="2010-08" db="EMBL/GenBank/DDBJ databases">
        <authorList>
            <consortium name="Caenorhabditis japonica Sequencing Consortium"/>
            <person name="Wilson R.K."/>
        </authorList>
    </citation>
    <scope>NUCLEOTIDE SEQUENCE [LARGE SCALE GENOMIC DNA]</scope>
    <source>
        <strain evidence="2">DF5081</strain>
    </source>
</reference>
<sequence>MRPVFVPITVRNLSNRRSGSSSSRESACLQSIIICSVRHHFRFPPLHTDTSTPVICVQCHPSTVNEDFIHFHNRISILYRRKGVT</sequence>
<organism evidence="1 2">
    <name type="scientific">Caenorhabditis japonica</name>
    <dbReference type="NCBI Taxonomy" id="281687"/>
    <lineage>
        <taxon>Eukaryota</taxon>
        <taxon>Metazoa</taxon>
        <taxon>Ecdysozoa</taxon>
        <taxon>Nematoda</taxon>
        <taxon>Chromadorea</taxon>
        <taxon>Rhabditida</taxon>
        <taxon>Rhabditina</taxon>
        <taxon>Rhabditomorpha</taxon>
        <taxon>Rhabditoidea</taxon>
        <taxon>Rhabditidae</taxon>
        <taxon>Peloderinae</taxon>
        <taxon>Caenorhabditis</taxon>
    </lineage>
</organism>
<evidence type="ECO:0000313" key="1">
    <source>
        <dbReference type="EnsemblMetazoa" id="CJA35653.1"/>
    </source>
</evidence>
<accession>A0A8R1EKP5</accession>
<protein>
    <submittedName>
        <fullName evidence="1">Uncharacterized protein</fullName>
    </submittedName>
</protein>
<reference evidence="1" key="2">
    <citation type="submission" date="2022-06" db="UniProtKB">
        <authorList>
            <consortium name="EnsemblMetazoa"/>
        </authorList>
    </citation>
    <scope>IDENTIFICATION</scope>
    <source>
        <strain evidence="1">DF5081</strain>
    </source>
</reference>